<dbReference type="Pfam" id="PF10370">
    <property type="entry name" value="Rv2993c-like_N"/>
    <property type="match status" value="1"/>
</dbReference>
<dbReference type="InterPro" id="IPR036663">
    <property type="entry name" value="Fumarylacetoacetase_C_sf"/>
</dbReference>
<dbReference type="SUPFAM" id="SSF56529">
    <property type="entry name" value="FAH"/>
    <property type="match status" value="1"/>
</dbReference>
<dbReference type="GO" id="GO:0019752">
    <property type="term" value="P:carboxylic acid metabolic process"/>
    <property type="evidence" value="ECO:0007669"/>
    <property type="project" value="UniProtKB-ARBA"/>
</dbReference>
<keyword evidence="5" id="KW-0456">Lyase</keyword>
<dbReference type="EMBL" id="CP036280">
    <property type="protein sequence ID" value="QDU71240.1"/>
    <property type="molecule type" value="Genomic_DNA"/>
</dbReference>
<evidence type="ECO:0000259" key="4">
    <source>
        <dbReference type="Pfam" id="PF10370"/>
    </source>
</evidence>
<evidence type="ECO:0000313" key="5">
    <source>
        <dbReference type="EMBL" id="QDU71240.1"/>
    </source>
</evidence>
<accession>A0A518BW93</accession>
<reference evidence="5 6" key="1">
    <citation type="submission" date="2019-02" db="EMBL/GenBank/DDBJ databases">
        <title>Deep-cultivation of Planctomycetes and their phenomic and genomic characterization uncovers novel biology.</title>
        <authorList>
            <person name="Wiegand S."/>
            <person name="Jogler M."/>
            <person name="Boedeker C."/>
            <person name="Pinto D."/>
            <person name="Vollmers J."/>
            <person name="Rivas-Marin E."/>
            <person name="Kohn T."/>
            <person name="Peeters S.H."/>
            <person name="Heuer A."/>
            <person name="Rast P."/>
            <person name="Oberbeckmann S."/>
            <person name="Bunk B."/>
            <person name="Jeske O."/>
            <person name="Meyerdierks A."/>
            <person name="Storesund J.E."/>
            <person name="Kallscheuer N."/>
            <person name="Luecker S."/>
            <person name="Lage O.M."/>
            <person name="Pohl T."/>
            <person name="Merkel B.J."/>
            <person name="Hornburger P."/>
            <person name="Mueller R.-W."/>
            <person name="Bruemmer F."/>
            <person name="Labrenz M."/>
            <person name="Spormann A.M."/>
            <person name="Op den Camp H."/>
            <person name="Overmann J."/>
            <person name="Amann R."/>
            <person name="Jetten M.S.M."/>
            <person name="Mascher T."/>
            <person name="Medema M.H."/>
            <person name="Devos D.P."/>
            <person name="Kaster A.-K."/>
            <person name="Ovreas L."/>
            <person name="Rohde M."/>
            <person name="Galperin M.Y."/>
            <person name="Jogler C."/>
        </authorList>
    </citation>
    <scope>NUCLEOTIDE SEQUENCE [LARGE SCALE GENOMIC DNA]</scope>
    <source>
        <strain evidence="5 6">Pan265</strain>
    </source>
</reference>
<evidence type="ECO:0000313" key="6">
    <source>
        <dbReference type="Proteomes" id="UP000320386"/>
    </source>
</evidence>
<protein>
    <submittedName>
        <fullName evidence="5">Ureidoglycolate lyase</fullName>
        <ecNumber evidence="5">4.3.2.3</ecNumber>
    </submittedName>
</protein>
<evidence type="ECO:0000259" key="3">
    <source>
        <dbReference type="Pfam" id="PF01557"/>
    </source>
</evidence>
<name>A0A518BW93_9BACT</name>
<dbReference type="OrthoDB" id="9805307at2"/>
<dbReference type="PANTHER" id="PTHR11820:SF7">
    <property type="entry name" value="ACYLPYRUVASE FAHD1, MITOCHONDRIAL"/>
    <property type="match status" value="1"/>
</dbReference>
<dbReference type="RefSeq" id="WP_145445394.1">
    <property type="nucleotide sequence ID" value="NZ_CP036280.1"/>
</dbReference>
<proteinExistence type="inferred from homology"/>
<dbReference type="InterPro" id="IPR018833">
    <property type="entry name" value="Rv2993c-like_N"/>
</dbReference>
<dbReference type="GO" id="GO:0046872">
    <property type="term" value="F:metal ion binding"/>
    <property type="evidence" value="ECO:0007669"/>
    <property type="project" value="UniProtKB-KW"/>
</dbReference>
<dbReference type="InterPro" id="IPR011234">
    <property type="entry name" value="Fumarylacetoacetase-like_C"/>
</dbReference>
<dbReference type="FunFam" id="3.90.850.10:FF:000002">
    <property type="entry name" value="2-hydroxyhepta-2,4-diene-1,7-dioate isomerase"/>
    <property type="match status" value="1"/>
</dbReference>
<dbReference type="GO" id="GO:0018773">
    <property type="term" value="F:acetylpyruvate hydrolase activity"/>
    <property type="evidence" value="ECO:0007669"/>
    <property type="project" value="TreeGrafter"/>
</dbReference>
<dbReference type="Gene3D" id="3.90.850.10">
    <property type="entry name" value="Fumarylacetoacetase-like, C-terminal domain"/>
    <property type="match status" value="1"/>
</dbReference>
<dbReference type="PANTHER" id="PTHR11820">
    <property type="entry name" value="ACYLPYRUVASE"/>
    <property type="match status" value="1"/>
</dbReference>
<evidence type="ECO:0000256" key="1">
    <source>
        <dbReference type="ARBA" id="ARBA00010211"/>
    </source>
</evidence>
<sequence>MRIIRYHADDGTTHAGIETQPGTAQRLAGDPIAEGLATTGDTDTVARLLAPVVPPTIFCIGQNYRQHALETGAAIPEQPVIFMKPPTALQDPNGPIAIPRCCRRGDEVDYEVELAVVIGKRCRDVSERDALNVVFGYSVANDVSARRWQKHAGGGQWIRGKSFDTFCPLGPAIITADALPDPQDLQLTTTIHGETLQDSNTADMIFTVAELIAFLSLDTTLEPGTVILTGTPQGVGVARDPKRFLQPGDSVTVAIDGIGELTNPVVAG</sequence>
<feature type="domain" description="Rv2993c-like N-terminal" evidence="4">
    <location>
        <begin position="1"/>
        <end position="51"/>
    </location>
</feature>
<dbReference type="KEGG" id="mcad:Pan265_10890"/>
<comment type="similarity">
    <text evidence="1">Belongs to the FAH family.</text>
</comment>
<organism evidence="5 6">
    <name type="scientific">Mucisphaera calidilacus</name>
    <dbReference type="NCBI Taxonomy" id="2527982"/>
    <lineage>
        <taxon>Bacteria</taxon>
        <taxon>Pseudomonadati</taxon>
        <taxon>Planctomycetota</taxon>
        <taxon>Phycisphaerae</taxon>
        <taxon>Phycisphaerales</taxon>
        <taxon>Phycisphaeraceae</taxon>
        <taxon>Mucisphaera</taxon>
    </lineage>
</organism>
<dbReference type="Pfam" id="PF01557">
    <property type="entry name" value="FAA_hydrolase"/>
    <property type="match status" value="1"/>
</dbReference>
<evidence type="ECO:0000256" key="2">
    <source>
        <dbReference type="ARBA" id="ARBA00022723"/>
    </source>
</evidence>
<dbReference type="AlphaFoldDB" id="A0A518BW93"/>
<dbReference type="Proteomes" id="UP000320386">
    <property type="component" value="Chromosome"/>
</dbReference>
<dbReference type="GO" id="GO:0016853">
    <property type="term" value="F:isomerase activity"/>
    <property type="evidence" value="ECO:0007669"/>
    <property type="project" value="UniProtKB-ARBA"/>
</dbReference>
<feature type="domain" description="Fumarylacetoacetase-like C-terminal" evidence="3">
    <location>
        <begin position="56"/>
        <end position="266"/>
    </location>
</feature>
<dbReference type="GO" id="GO:0050385">
    <property type="term" value="F:ureidoglycolate lyase activity"/>
    <property type="evidence" value="ECO:0007669"/>
    <property type="project" value="UniProtKB-EC"/>
</dbReference>
<gene>
    <name evidence="5" type="ORF">Pan265_10890</name>
</gene>
<keyword evidence="6" id="KW-1185">Reference proteome</keyword>
<keyword evidence="2" id="KW-0479">Metal-binding</keyword>
<dbReference type="EC" id="4.3.2.3" evidence="5"/>